<keyword evidence="3" id="KW-0479">Metal-binding</keyword>
<keyword evidence="4" id="KW-0460">Magnesium</keyword>
<evidence type="ECO:0000256" key="3">
    <source>
        <dbReference type="ARBA" id="ARBA00022723"/>
    </source>
</evidence>
<dbReference type="Proteomes" id="UP000464086">
    <property type="component" value="Chromosome"/>
</dbReference>
<protein>
    <submittedName>
        <fullName evidence="7">RNA-directed DNA polymerase</fullName>
    </submittedName>
</protein>
<organism evidence="7 8">
    <name type="scientific">Sphingobium yanoikuyae</name>
    <name type="common">Sphingomonas yanoikuyae</name>
    <dbReference type="NCBI Taxonomy" id="13690"/>
    <lineage>
        <taxon>Bacteria</taxon>
        <taxon>Pseudomonadati</taxon>
        <taxon>Pseudomonadota</taxon>
        <taxon>Alphaproteobacteria</taxon>
        <taxon>Sphingomonadales</taxon>
        <taxon>Sphingomonadaceae</taxon>
        <taxon>Sphingobium</taxon>
    </lineage>
</organism>
<dbReference type="GO" id="GO:0003964">
    <property type="term" value="F:RNA-directed DNA polymerase activity"/>
    <property type="evidence" value="ECO:0007669"/>
    <property type="project" value="UniProtKB-KW"/>
</dbReference>
<name>A0A6P1GM16_SPHYA</name>
<gene>
    <name evidence="7" type="ORF">GS397_22960</name>
</gene>
<dbReference type="PROSITE" id="PS50878">
    <property type="entry name" value="RT_POL"/>
    <property type="match status" value="1"/>
</dbReference>
<evidence type="ECO:0000313" key="7">
    <source>
        <dbReference type="EMBL" id="QHD69617.1"/>
    </source>
</evidence>
<proteinExistence type="predicted"/>
<keyword evidence="2" id="KW-0548">Nucleotidyltransferase</keyword>
<dbReference type="CDD" id="cd03487">
    <property type="entry name" value="RT_Bac_retron_II"/>
    <property type="match status" value="1"/>
</dbReference>
<keyword evidence="5 7" id="KW-0695">RNA-directed DNA polymerase</keyword>
<evidence type="ECO:0000256" key="4">
    <source>
        <dbReference type="ARBA" id="ARBA00022842"/>
    </source>
</evidence>
<dbReference type="EMBL" id="CP047218">
    <property type="protein sequence ID" value="QHD69617.1"/>
    <property type="molecule type" value="Genomic_DNA"/>
</dbReference>
<dbReference type="InterPro" id="IPR000123">
    <property type="entry name" value="Reverse_transcriptase_msDNA"/>
</dbReference>
<evidence type="ECO:0000256" key="2">
    <source>
        <dbReference type="ARBA" id="ARBA00022695"/>
    </source>
</evidence>
<evidence type="ECO:0000313" key="8">
    <source>
        <dbReference type="Proteomes" id="UP000464086"/>
    </source>
</evidence>
<evidence type="ECO:0000256" key="1">
    <source>
        <dbReference type="ARBA" id="ARBA00022679"/>
    </source>
</evidence>
<evidence type="ECO:0000256" key="5">
    <source>
        <dbReference type="ARBA" id="ARBA00022918"/>
    </source>
</evidence>
<keyword evidence="1" id="KW-0808">Transferase</keyword>
<accession>A0A6P1GM16</accession>
<dbReference type="GO" id="GO:0046872">
    <property type="term" value="F:metal ion binding"/>
    <property type="evidence" value="ECO:0007669"/>
    <property type="project" value="UniProtKB-KW"/>
</dbReference>
<dbReference type="InterPro" id="IPR000477">
    <property type="entry name" value="RT_dom"/>
</dbReference>
<dbReference type="Pfam" id="PF00078">
    <property type="entry name" value="RVT_1"/>
    <property type="match status" value="1"/>
</dbReference>
<feature type="domain" description="Reverse transcriptase" evidence="6">
    <location>
        <begin position="1"/>
        <end position="237"/>
    </location>
</feature>
<sequence length="321" mass="36136">MAQRKKIPQIPAEQSHLYGIKSPHALANRLGWELDKLRDLAKSGGYRIYNHRKTGREIQEPGAALQSLHKQIHKYLARIQAPDYLHSAVKGKSYLSNAQAHVGDIPLIKIDIAKFYQSVPQHKVMHFFRDVMNCATDVAGLLANLICFRGALPTGSSVSPIISFYTYKFLFDDLADLAAGHGLTMTCYVDDITMSGPMASREVLHEARTMIFRAGLRAHKDRSFSPDGPKIVTGVAVSKHGIGLPFGRWQKIRNQIRELERCDDDNQKLAIYQQLISRLYEATQIDPRCRISAEYHHARFRELKRVLAQAASEPVPLKLAA</sequence>
<evidence type="ECO:0000259" key="6">
    <source>
        <dbReference type="PROSITE" id="PS50878"/>
    </source>
</evidence>
<dbReference type="AlphaFoldDB" id="A0A6P1GM16"/>
<dbReference type="PRINTS" id="PR00866">
    <property type="entry name" value="RNADNAPOLMS"/>
</dbReference>
<dbReference type="GO" id="GO:0003723">
    <property type="term" value="F:RNA binding"/>
    <property type="evidence" value="ECO:0007669"/>
    <property type="project" value="InterPro"/>
</dbReference>
<reference evidence="7 8" key="1">
    <citation type="submission" date="2019-12" db="EMBL/GenBank/DDBJ databases">
        <title>Functional and genomic insights into the Sphingobium yanoikuyae YC-JY1, a bacterium efficiently degrading bisphenol A.</title>
        <authorList>
            <person name="Jia Y."/>
            <person name="Li X."/>
            <person name="Wang J."/>
            <person name="Eltoukhy A."/>
            <person name="Lamraoui I."/>
            <person name="Yan Y."/>
        </authorList>
    </citation>
    <scope>NUCLEOTIDE SEQUENCE [LARGE SCALE GENOMIC DNA]</scope>
    <source>
        <strain evidence="7 8">YC-JY1</strain>
    </source>
</reference>
<dbReference type="RefSeq" id="WP_159367742.1">
    <property type="nucleotide sequence ID" value="NZ_CP047218.1"/>
</dbReference>